<evidence type="ECO:0000256" key="11">
    <source>
        <dbReference type="ARBA" id="ARBA00029724"/>
    </source>
</evidence>
<dbReference type="PANTHER" id="PTHR11055">
    <property type="entry name" value="BIFUNCTIONAL 3'-PHOSPHOADENOSINE 5'-PHOSPHOSULFATE SYNTHASE"/>
    <property type="match status" value="1"/>
</dbReference>
<dbReference type="Pfam" id="PF01583">
    <property type="entry name" value="APS_kinase"/>
    <property type="match status" value="1"/>
</dbReference>
<evidence type="ECO:0000259" key="17">
    <source>
        <dbReference type="Pfam" id="PF01583"/>
    </source>
</evidence>
<keyword evidence="19" id="KW-1185">Reference proteome</keyword>
<dbReference type="NCBIfam" id="NF003013">
    <property type="entry name" value="PRK03846.1"/>
    <property type="match status" value="1"/>
</dbReference>
<organism evidence="18 19">
    <name type="scientific">Noviherbaspirillum album</name>
    <dbReference type="NCBI Taxonomy" id="3080276"/>
    <lineage>
        <taxon>Bacteria</taxon>
        <taxon>Pseudomonadati</taxon>
        <taxon>Pseudomonadota</taxon>
        <taxon>Betaproteobacteria</taxon>
        <taxon>Burkholderiales</taxon>
        <taxon>Oxalobacteraceae</taxon>
        <taxon>Noviherbaspirillum</taxon>
    </lineage>
</organism>
<dbReference type="CDD" id="cd02027">
    <property type="entry name" value="APSK"/>
    <property type="match status" value="1"/>
</dbReference>
<evidence type="ECO:0000256" key="10">
    <source>
        <dbReference type="ARBA" id="ARBA00022840"/>
    </source>
</evidence>
<evidence type="ECO:0000256" key="12">
    <source>
        <dbReference type="ARBA" id="ARBA00031393"/>
    </source>
</evidence>
<dbReference type="RefSeq" id="WP_326505771.1">
    <property type="nucleotide sequence ID" value="NZ_JAWIIV010000005.1"/>
</dbReference>
<feature type="region of interest" description="Disordered" evidence="16">
    <location>
        <begin position="1"/>
        <end position="23"/>
    </location>
</feature>
<evidence type="ECO:0000256" key="2">
    <source>
        <dbReference type="ARBA" id="ARBA00002632"/>
    </source>
</evidence>
<protein>
    <recommendedName>
        <fullName evidence="6 14">Adenylyl-sulfate kinase</fullName>
        <ecNumber evidence="5 14">2.7.1.25</ecNumber>
    </recommendedName>
    <alternativeName>
        <fullName evidence="12 14">APS kinase</fullName>
    </alternativeName>
    <alternativeName>
        <fullName evidence="13 14">ATP adenosine-5'-phosphosulfate 3'-phosphotransferase</fullName>
    </alternativeName>
    <alternativeName>
        <fullName evidence="11 14">Adenosine-5'-phosphosulfate kinase</fullName>
    </alternativeName>
</protein>
<evidence type="ECO:0000256" key="14">
    <source>
        <dbReference type="HAMAP-Rule" id="MF_00065"/>
    </source>
</evidence>
<gene>
    <name evidence="14 18" type="primary">cysC</name>
    <name evidence="18" type="ORF">RY831_07790</name>
</gene>
<comment type="pathway">
    <text evidence="3 14 15">Sulfur metabolism; hydrogen sulfide biosynthesis; sulfite from sulfate: step 2/3.</text>
</comment>
<comment type="similarity">
    <text evidence="4 14 15">Belongs to the APS kinase family.</text>
</comment>
<keyword evidence="14" id="KW-0597">Phosphoprotein</keyword>
<dbReference type="InterPro" id="IPR002891">
    <property type="entry name" value="APS"/>
</dbReference>
<evidence type="ECO:0000256" key="13">
    <source>
        <dbReference type="ARBA" id="ARBA00031464"/>
    </source>
</evidence>
<evidence type="ECO:0000256" key="1">
    <source>
        <dbReference type="ARBA" id="ARBA00001823"/>
    </source>
</evidence>
<evidence type="ECO:0000256" key="6">
    <source>
        <dbReference type="ARBA" id="ARBA00018163"/>
    </source>
</evidence>
<dbReference type="NCBIfam" id="TIGR00455">
    <property type="entry name" value="apsK"/>
    <property type="match status" value="1"/>
</dbReference>
<accession>A0ABU6J5W1</accession>
<comment type="function">
    <text evidence="2 14 15">Catalyzes the synthesis of activated sulfate.</text>
</comment>
<evidence type="ECO:0000256" key="8">
    <source>
        <dbReference type="ARBA" id="ARBA00022741"/>
    </source>
</evidence>
<evidence type="ECO:0000256" key="7">
    <source>
        <dbReference type="ARBA" id="ARBA00022679"/>
    </source>
</evidence>
<keyword evidence="9 14" id="KW-0418">Kinase</keyword>
<dbReference type="SUPFAM" id="SSF52540">
    <property type="entry name" value="P-loop containing nucleoside triphosphate hydrolases"/>
    <property type="match status" value="1"/>
</dbReference>
<evidence type="ECO:0000313" key="19">
    <source>
        <dbReference type="Proteomes" id="UP001352263"/>
    </source>
</evidence>
<dbReference type="EC" id="2.7.1.25" evidence="5 14"/>
<sequence length="229" mass="25247">MNKVTIMRQPAKVQPEQAPGTREQPVAGHIAWQEGKVDAAQRAWLLGQLPATVWLTGLSGSGKSSIAFELERRLVAAGHAAYVMDGDNVRHGLSRDLGFSPQDRNENIRRIAEVAKLFNEAGLIVITSFISPYRQDRDMARQIIGEERFIETHLCTSLAVCEQRDPKGLYRKVRSGAITEFTGISAPYEAPLEPALRIDTEQSSLAQSVDAILHRLQDFLGSAPTMQAV</sequence>
<feature type="active site" description="Phosphoserine intermediate" evidence="14">
    <location>
        <position position="131"/>
    </location>
</feature>
<dbReference type="Gene3D" id="3.40.50.300">
    <property type="entry name" value="P-loop containing nucleotide triphosphate hydrolases"/>
    <property type="match status" value="1"/>
</dbReference>
<evidence type="ECO:0000313" key="18">
    <source>
        <dbReference type="EMBL" id="MEC4719045.1"/>
    </source>
</evidence>
<evidence type="ECO:0000256" key="16">
    <source>
        <dbReference type="SAM" id="MobiDB-lite"/>
    </source>
</evidence>
<dbReference type="GO" id="GO:0004020">
    <property type="term" value="F:adenylylsulfate kinase activity"/>
    <property type="evidence" value="ECO:0007669"/>
    <property type="project" value="UniProtKB-EC"/>
</dbReference>
<dbReference type="Proteomes" id="UP001352263">
    <property type="component" value="Unassembled WGS sequence"/>
</dbReference>
<evidence type="ECO:0000256" key="15">
    <source>
        <dbReference type="RuleBase" id="RU004347"/>
    </source>
</evidence>
<dbReference type="InterPro" id="IPR027417">
    <property type="entry name" value="P-loop_NTPase"/>
</dbReference>
<evidence type="ECO:0000256" key="9">
    <source>
        <dbReference type="ARBA" id="ARBA00022777"/>
    </source>
</evidence>
<evidence type="ECO:0000256" key="3">
    <source>
        <dbReference type="ARBA" id="ARBA00004806"/>
    </source>
</evidence>
<comment type="catalytic activity">
    <reaction evidence="1 14 15">
        <text>adenosine 5'-phosphosulfate + ATP = 3'-phosphoadenylyl sulfate + ADP + H(+)</text>
        <dbReference type="Rhea" id="RHEA:24152"/>
        <dbReference type="ChEBI" id="CHEBI:15378"/>
        <dbReference type="ChEBI" id="CHEBI:30616"/>
        <dbReference type="ChEBI" id="CHEBI:58243"/>
        <dbReference type="ChEBI" id="CHEBI:58339"/>
        <dbReference type="ChEBI" id="CHEBI:456216"/>
        <dbReference type="EC" id="2.7.1.25"/>
    </reaction>
</comment>
<reference evidence="18 19" key="1">
    <citation type="submission" date="2023-10" db="EMBL/GenBank/DDBJ databases">
        <title>Noviherbaspirillum sp. CPCC 100848 genome assembly.</title>
        <authorList>
            <person name="Li X.Y."/>
            <person name="Fang X.M."/>
        </authorList>
    </citation>
    <scope>NUCLEOTIDE SEQUENCE [LARGE SCALE GENOMIC DNA]</scope>
    <source>
        <strain evidence="18 19">CPCC 100848</strain>
    </source>
</reference>
<comment type="caution">
    <text evidence="18">The sequence shown here is derived from an EMBL/GenBank/DDBJ whole genome shotgun (WGS) entry which is preliminary data.</text>
</comment>
<dbReference type="EMBL" id="JAWIIV010000005">
    <property type="protein sequence ID" value="MEC4719045.1"/>
    <property type="molecule type" value="Genomic_DNA"/>
</dbReference>
<keyword evidence="10 14" id="KW-0067">ATP-binding</keyword>
<dbReference type="HAMAP" id="MF_00065">
    <property type="entry name" value="Adenylyl_sulf_kinase"/>
    <property type="match status" value="1"/>
</dbReference>
<dbReference type="InterPro" id="IPR059117">
    <property type="entry name" value="APS_kinase_dom"/>
</dbReference>
<keyword evidence="8 14" id="KW-0547">Nucleotide-binding</keyword>
<keyword evidence="7 14" id="KW-0808">Transferase</keyword>
<feature type="domain" description="APS kinase" evidence="17">
    <location>
        <begin position="50"/>
        <end position="199"/>
    </location>
</feature>
<evidence type="ECO:0000256" key="4">
    <source>
        <dbReference type="ARBA" id="ARBA00007008"/>
    </source>
</evidence>
<proteinExistence type="inferred from homology"/>
<feature type="binding site" evidence="14">
    <location>
        <begin position="57"/>
        <end position="64"/>
    </location>
    <ligand>
        <name>ATP</name>
        <dbReference type="ChEBI" id="CHEBI:30616"/>
    </ligand>
</feature>
<dbReference type="PANTHER" id="PTHR11055:SF63">
    <property type="entry name" value="ADENYLYL-SULFATE KINASE 1, CHLOROPLASTIC"/>
    <property type="match status" value="1"/>
</dbReference>
<name>A0ABU6J5W1_9BURK</name>
<evidence type="ECO:0000256" key="5">
    <source>
        <dbReference type="ARBA" id="ARBA00012121"/>
    </source>
</evidence>